<keyword evidence="3" id="KW-1133">Transmembrane helix</keyword>
<dbReference type="InterPro" id="IPR042099">
    <property type="entry name" value="ANL_N_sf"/>
</dbReference>
<dbReference type="InterPro" id="IPR000873">
    <property type="entry name" value="AMP-dep_synth/lig_dom"/>
</dbReference>
<keyword evidence="2" id="KW-0436">Ligase</keyword>
<name>U3GU01_9CORY</name>
<keyword evidence="3" id="KW-0812">Transmembrane</keyword>
<dbReference type="Pfam" id="PF13193">
    <property type="entry name" value="AMP-binding_C"/>
    <property type="match status" value="1"/>
</dbReference>
<evidence type="ECO:0000256" key="1">
    <source>
        <dbReference type="ARBA" id="ARBA00006432"/>
    </source>
</evidence>
<dbReference type="PANTHER" id="PTHR43201:SF5">
    <property type="entry name" value="MEDIUM-CHAIN ACYL-COA LIGASE ACSF2, MITOCHONDRIAL"/>
    <property type="match status" value="1"/>
</dbReference>
<gene>
    <name evidence="6" type="ORF">CARG_03235</name>
</gene>
<dbReference type="KEGG" id="caz:CARG_03235"/>
<dbReference type="InterPro" id="IPR020845">
    <property type="entry name" value="AMP-binding_CS"/>
</dbReference>
<dbReference type="InterPro" id="IPR045851">
    <property type="entry name" value="AMP-bd_C_sf"/>
</dbReference>
<dbReference type="PATRIC" id="fig|1348662.3.peg.636"/>
<dbReference type="Gene3D" id="3.40.50.12780">
    <property type="entry name" value="N-terminal domain of ligase-like"/>
    <property type="match status" value="1"/>
</dbReference>
<dbReference type="CDD" id="cd17631">
    <property type="entry name" value="FACL_FadD13-like"/>
    <property type="match status" value="1"/>
</dbReference>
<dbReference type="PANTHER" id="PTHR43201">
    <property type="entry name" value="ACYL-COA SYNTHETASE"/>
    <property type="match status" value="1"/>
</dbReference>
<dbReference type="SUPFAM" id="SSF56801">
    <property type="entry name" value="Acetyl-CoA synthetase-like"/>
    <property type="match status" value="1"/>
</dbReference>
<dbReference type="OrthoDB" id="9803968at2"/>
<accession>U3GU01</accession>
<dbReference type="EMBL" id="CP006365">
    <property type="protein sequence ID" value="AGU14799.1"/>
    <property type="molecule type" value="Genomic_DNA"/>
</dbReference>
<organism evidence="6 7">
    <name type="scientific">Corynebacterium argentoratense DSM 44202</name>
    <dbReference type="NCBI Taxonomy" id="1348662"/>
    <lineage>
        <taxon>Bacteria</taxon>
        <taxon>Bacillati</taxon>
        <taxon>Actinomycetota</taxon>
        <taxon>Actinomycetes</taxon>
        <taxon>Mycobacteriales</taxon>
        <taxon>Corynebacteriaceae</taxon>
        <taxon>Corynebacterium</taxon>
    </lineage>
</organism>
<keyword evidence="3" id="KW-0472">Membrane</keyword>
<dbReference type="Proteomes" id="UP000016943">
    <property type="component" value="Chromosome"/>
</dbReference>
<sequence length="538" mass="59486">MIITGVNHSAENMDVNPCAQIHRHAQYHPDTVAIIYEDEPITYAQLEEGIKKWAAHFDASGVRQGSRVAYLGMNSASFIYAMLASWWVGATFMPFNFRLSAPEISQLLMQGTPHTVVVEGPFVEIARHIYGIEQHHVLVVDDDQHAPAEVDIPLYWSKTSKNVTGFEDFHHVAKPRPMVMSDLALLLFTSGTTGLPKGAQLTFGNLWWNSINVDTMVDTRPGDVTLAVAPLFHVGALNSFAIRSLFRGNTLLVHRHFDPGQVLSDLENYRISSAFLVPAMLEALYVHPNFADAKMDTLRATICAGAPVPPVLIRRYMDKGVNVQQAWGLTETSPFATYLPARMTEAKIGSCGIPMPHTEIKLVDPETGEDVTEPGVTGELWVRGPNVATGYWNNPEATEKAYTAGWFHSGDLGHRDEDGYYYIVDRLKDLIITGGENVYPAEVERVLAELDGVLGNAVVGLPDEKWGEIVVAVLQPENGAADKLTLDAVREHCERHLARYKLPKKVIIVDEIERNSAGKVNKIAIRQQVRELAGSAHV</sequence>
<feature type="domain" description="AMP-dependent synthetase/ligase" evidence="4">
    <location>
        <begin position="22"/>
        <end position="392"/>
    </location>
</feature>
<evidence type="ECO:0000313" key="7">
    <source>
        <dbReference type="Proteomes" id="UP000016943"/>
    </source>
</evidence>
<comment type="similarity">
    <text evidence="1">Belongs to the ATP-dependent AMP-binding enzyme family.</text>
</comment>
<feature type="domain" description="AMP-binding enzyme C-terminal" evidence="5">
    <location>
        <begin position="442"/>
        <end position="519"/>
    </location>
</feature>
<dbReference type="AlphaFoldDB" id="U3GU01"/>
<dbReference type="PROSITE" id="PS00455">
    <property type="entry name" value="AMP_BINDING"/>
    <property type="match status" value="1"/>
</dbReference>
<keyword evidence="7" id="KW-1185">Reference proteome</keyword>
<proteinExistence type="inferred from homology"/>
<evidence type="ECO:0000256" key="2">
    <source>
        <dbReference type="ARBA" id="ARBA00022598"/>
    </source>
</evidence>
<protein>
    <recommendedName>
        <fullName evidence="8">Fatty-acid--CoA ligase</fullName>
    </recommendedName>
</protein>
<evidence type="ECO:0008006" key="8">
    <source>
        <dbReference type="Google" id="ProtNLM"/>
    </source>
</evidence>
<dbReference type="GO" id="GO:0006631">
    <property type="term" value="P:fatty acid metabolic process"/>
    <property type="evidence" value="ECO:0007669"/>
    <property type="project" value="TreeGrafter"/>
</dbReference>
<evidence type="ECO:0000313" key="6">
    <source>
        <dbReference type="EMBL" id="AGU14799.1"/>
    </source>
</evidence>
<feature type="transmembrane region" description="Helical" evidence="3">
    <location>
        <begin position="68"/>
        <end position="88"/>
    </location>
</feature>
<dbReference type="GO" id="GO:0031956">
    <property type="term" value="F:medium-chain fatty acid-CoA ligase activity"/>
    <property type="evidence" value="ECO:0007669"/>
    <property type="project" value="TreeGrafter"/>
</dbReference>
<dbReference type="InterPro" id="IPR025110">
    <property type="entry name" value="AMP-bd_C"/>
</dbReference>
<reference evidence="6 7" key="1">
    <citation type="journal article" date="2013" name="Genome Announc.">
        <title>Whole-Genome Sequence of the Clinical Strain Corynebacterium argentoratense DSM 44202, Isolated from a Human Throat Specimen.</title>
        <authorList>
            <person name="Bomholt C."/>
            <person name="Glaub A."/>
            <person name="Gravermann K."/>
            <person name="Albersmeier A."/>
            <person name="Brinkrolf K."/>
            <person name="Ruckert C."/>
            <person name="Tauch A."/>
        </authorList>
    </citation>
    <scope>NUCLEOTIDE SEQUENCE [LARGE SCALE GENOMIC DNA]</scope>
    <source>
        <strain evidence="6">DSM 44202</strain>
    </source>
</reference>
<dbReference type="eggNOG" id="COG0318">
    <property type="taxonomic scope" value="Bacteria"/>
</dbReference>
<evidence type="ECO:0000259" key="4">
    <source>
        <dbReference type="Pfam" id="PF00501"/>
    </source>
</evidence>
<dbReference type="STRING" id="1348662.CARG_03235"/>
<evidence type="ECO:0000256" key="3">
    <source>
        <dbReference type="SAM" id="Phobius"/>
    </source>
</evidence>
<dbReference type="HOGENOM" id="CLU_000022_59_0_11"/>
<dbReference type="Gene3D" id="3.30.300.30">
    <property type="match status" value="1"/>
</dbReference>
<dbReference type="Pfam" id="PF00501">
    <property type="entry name" value="AMP-binding"/>
    <property type="match status" value="1"/>
</dbReference>
<evidence type="ECO:0000259" key="5">
    <source>
        <dbReference type="Pfam" id="PF13193"/>
    </source>
</evidence>